<feature type="region of interest" description="Disordered" evidence="1">
    <location>
        <begin position="75"/>
        <end position="145"/>
    </location>
</feature>
<dbReference type="Proteomes" id="UP001162972">
    <property type="component" value="Chromosome 15Z"/>
</dbReference>
<dbReference type="PANTHER" id="PTHR47747:SF2">
    <property type="entry name" value="RIBONUCLEASE P PROTEIN SUBUNIT P38-LIKE PROTEIN"/>
    <property type="match status" value="1"/>
</dbReference>
<sequence>MEKRHHLEIDAFAEQMRLKDEKLEAFRWRMLSMEIESKRLQSHIEGLNQDVSQIRHENMKLEALLLERQKELTGLKDKNAKKEPKDHNQEEKVHLTETSQEKNTEKEEEDEKALHNQSKNVRKSVQSPENESEEEEVVSNQGCTSASPVVADTVEKLALTSQSLMKTNNSTWGMDFNALGVSYKIKRLKQQLLMLETLTGKQDSGEHLGSSDEAKNGMKAFQALISLLHKQVNKYQSLQEKTDELCKRMHDNDVDVSRRDSSTSSARKKGETKTLEQFLEETFHVQRYMVTTGQKLMEVQSRIASGFVKVPEELEKSAGSFDMKRFADSIQTLFQQVQRGLEVRIARIIGDLGGTLACEGMIRMRGL</sequence>
<dbReference type="PANTHER" id="PTHR47747">
    <property type="entry name" value="RIBONUCLEASE P PROTEIN SUBUNIT P38-LIKE PROTEIN"/>
    <property type="match status" value="1"/>
</dbReference>
<reference evidence="2 3" key="1">
    <citation type="journal article" date="2023" name="Int. J. Mol. Sci.">
        <title>De Novo Assembly and Annotation of 11 Diverse Shrub Willow (Salix) Genomes Reveals Novel Gene Organization in Sex-Linked Regions.</title>
        <authorList>
            <person name="Hyden B."/>
            <person name="Feng K."/>
            <person name="Yates T.B."/>
            <person name="Jawdy S."/>
            <person name="Cereghino C."/>
            <person name="Smart L.B."/>
            <person name="Muchero W."/>
        </authorList>
    </citation>
    <scope>NUCLEOTIDE SEQUENCE [LARGE SCALE GENOMIC DNA]</scope>
    <source>
        <tissue evidence="2">Shoot tip</tissue>
    </source>
</reference>
<comment type="caution">
    <text evidence="2">The sequence shown here is derived from an EMBL/GenBank/DDBJ whole genome shotgun (WGS) entry which is preliminary data.</text>
</comment>
<feature type="compositionally biased region" description="Polar residues" evidence="1">
    <location>
        <begin position="115"/>
        <end position="128"/>
    </location>
</feature>
<protein>
    <submittedName>
        <fullName evidence="2">Uncharacterized protein</fullName>
    </submittedName>
</protein>
<evidence type="ECO:0000313" key="3">
    <source>
        <dbReference type="Proteomes" id="UP001162972"/>
    </source>
</evidence>
<dbReference type="EMBL" id="JAPFFJ010000014">
    <property type="protein sequence ID" value="KAJ6410997.1"/>
    <property type="molecule type" value="Genomic_DNA"/>
</dbReference>
<evidence type="ECO:0000313" key="2">
    <source>
        <dbReference type="EMBL" id="KAJ6410997.1"/>
    </source>
</evidence>
<gene>
    <name evidence="2" type="ORF">OIU84_007700</name>
</gene>
<name>A0AAD6NZE0_9ROSI</name>
<dbReference type="AlphaFoldDB" id="A0AAD6NZE0"/>
<evidence type="ECO:0000256" key="1">
    <source>
        <dbReference type="SAM" id="MobiDB-lite"/>
    </source>
</evidence>
<proteinExistence type="predicted"/>
<organism evidence="2 3">
    <name type="scientific">Salix udensis</name>
    <dbReference type="NCBI Taxonomy" id="889485"/>
    <lineage>
        <taxon>Eukaryota</taxon>
        <taxon>Viridiplantae</taxon>
        <taxon>Streptophyta</taxon>
        <taxon>Embryophyta</taxon>
        <taxon>Tracheophyta</taxon>
        <taxon>Spermatophyta</taxon>
        <taxon>Magnoliopsida</taxon>
        <taxon>eudicotyledons</taxon>
        <taxon>Gunneridae</taxon>
        <taxon>Pentapetalae</taxon>
        <taxon>rosids</taxon>
        <taxon>fabids</taxon>
        <taxon>Malpighiales</taxon>
        <taxon>Salicaceae</taxon>
        <taxon>Saliceae</taxon>
        <taxon>Salix</taxon>
    </lineage>
</organism>
<keyword evidence="3" id="KW-1185">Reference proteome</keyword>
<feature type="compositionally biased region" description="Basic and acidic residues" evidence="1">
    <location>
        <begin position="75"/>
        <end position="105"/>
    </location>
</feature>
<accession>A0AAD6NZE0</accession>